<sequence length="206" mass="24017">MDAHPVFAAVYDFQGRWREERFMRKHRQYLAEDLHGSVLDIGPGTGDMFPYFKKAAERDRSLQFHGIEPDPHMRKRAKKRATETGISIDLRSGRAESLPYEDKRFDVVLACSVLCTVSDVEQTLKEIHRVLKPSGELRFCEHVRSDGLIGRFQDTINPLWKRFTAGCHLNRQTEKTMRKSPLEIAEIDYIDSRFQPIKRGKTIRRN</sequence>
<dbReference type="PANTHER" id="PTHR45036:SF1">
    <property type="entry name" value="METHYLTRANSFERASE LIKE 7A"/>
    <property type="match status" value="1"/>
</dbReference>
<dbReference type="Proteomes" id="UP000011648">
    <property type="component" value="Unassembled WGS sequence"/>
</dbReference>
<dbReference type="PANTHER" id="PTHR45036">
    <property type="entry name" value="METHYLTRANSFERASE LIKE 7B"/>
    <property type="match status" value="1"/>
</dbReference>
<dbReference type="InterPro" id="IPR052356">
    <property type="entry name" value="Thiol_S-MT"/>
</dbReference>
<dbReference type="InterPro" id="IPR013216">
    <property type="entry name" value="Methyltransf_11"/>
</dbReference>
<reference evidence="2 3" key="1">
    <citation type="journal article" date="2014" name="PLoS Genet.">
        <title>Phylogenetically driven sequencing of extremely halophilic archaea reveals strategies for static and dynamic osmo-response.</title>
        <authorList>
            <person name="Becker E.A."/>
            <person name="Seitzer P.M."/>
            <person name="Tritt A."/>
            <person name="Larsen D."/>
            <person name="Krusor M."/>
            <person name="Yao A.I."/>
            <person name="Wu D."/>
            <person name="Madern D."/>
            <person name="Eisen J.A."/>
            <person name="Darling A.E."/>
            <person name="Facciotti M.T."/>
        </authorList>
    </citation>
    <scope>NUCLEOTIDE SEQUENCE [LARGE SCALE GENOMIC DNA]</scope>
    <source>
        <strain evidence="2 3">DSM 12281</strain>
    </source>
</reference>
<dbReference type="SUPFAM" id="SSF53335">
    <property type="entry name" value="S-adenosyl-L-methionine-dependent methyltransferases"/>
    <property type="match status" value="1"/>
</dbReference>
<dbReference type="EMBL" id="AOIL01000016">
    <property type="protein sequence ID" value="ELY94790.1"/>
    <property type="molecule type" value="Genomic_DNA"/>
</dbReference>
<dbReference type="Pfam" id="PF08241">
    <property type="entry name" value="Methyltransf_11"/>
    <property type="match status" value="1"/>
</dbReference>
<feature type="domain" description="Methyltransferase type 11" evidence="1">
    <location>
        <begin position="39"/>
        <end position="138"/>
    </location>
</feature>
<dbReference type="CDD" id="cd02440">
    <property type="entry name" value="AdoMet_MTases"/>
    <property type="match status" value="1"/>
</dbReference>
<evidence type="ECO:0000313" key="3">
    <source>
        <dbReference type="Proteomes" id="UP000011648"/>
    </source>
</evidence>
<gene>
    <name evidence="2" type="ORF">C484_05557</name>
</gene>
<comment type="caution">
    <text evidence="2">The sequence shown here is derived from an EMBL/GenBank/DDBJ whole genome shotgun (WGS) entry which is preliminary data.</text>
</comment>
<name>M0A7N8_9EURY</name>
<dbReference type="GO" id="GO:0032259">
    <property type="term" value="P:methylation"/>
    <property type="evidence" value="ECO:0007669"/>
    <property type="project" value="UniProtKB-KW"/>
</dbReference>
<organism evidence="2 3">
    <name type="scientific">Natrialba taiwanensis DSM 12281</name>
    <dbReference type="NCBI Taxonomy" id="1230458"/>
    <lineage>
        <taxon>Archaea</taxon>
        <taxon>Methanobacteriati</taxon>
        <taxon>Methanobacteriota</taxon>
        <taxon>Stenosarchaea group</taxon>
        <taxon>Halobacteria</taxon>
        <taxon>Halobacteriales</taxon>
        <taxon>Natrialbaceae</taxon>
        <taxon>Natrialba</taxon>
    </lineage>
</organism>
<dbReference type="GO" id="GO:0008757">
    <property type="term" value="F:S-adenosylmethionine-dependent methyltransferase activity"/>
    <property type="evidence" value="ECO:0007669"/>
    <property type="project" value="InterPro"/>
</dbReference>
<dbReference type="STRING" id="1230458.C484_05557"/>
<evidence type="ECO:0000313" key="2">
    <source>
        <dbReference type="EMBL" id="ELY94790.1"/>
    </source>
</evidence>
<keyword evidence="2" id="KW-0489">Methyltransferase</keyword>
<keyword evidence="2" id="KW-0808">Transferase</keyword>
<dbReference type="AlphaFoldDB" id="M0A7N8"/>
<accession>M0A7N8</accession>
<evidence type="ECO:0000259" key="1">
    <source>
        <dbReference type="Pfam" id="PF08241"/>
    </source>
</evidence>
<dbReference type="Gene3D" id="3.40.50.150">
    <property type="entry name" value="Vaccinia Virus protein VP39"/>
    <property type="match status" value="1"/>
</dbReference>
<proteinExistence type="predicted"/>
<keyword evidence="3" id="KW-1185">Reference proteome</keyword>
<dbReference type="InterPro" id="IPR029063">
    <property type="entry name" value="SAM-dependent_MTases_sf"/>
</dbReference>
<protein>
    <submittedName>
        <fullName evidence="2">Type 11 methyltransferase</fullName>
    </submittedName>
</protein>